<evidence type="ECO:0000256" key="3">
    <source>
        <dbReference type="ARBA" id="ARBA00023274"/>
    </source>
</evidence>
<evidence type="ECO:0000313" key="4">
    <source>
        <dbReference type="EMBL" id="AEA39059.1"/>
    </source>
</evidence>
<keyword evidence="3" id="KW-0687">Ribonucleoprotein</keyword>
<name>F2HID5_9CRYP</name>
<keyword evidence="2 4" id="KW-0689">Ribosomal protein</keyword>
<dbReference type="InterPro" id="IPR001593">
    <property type="entry name" value="Ribosomal_eS1"/>
</dbReference>
<dbReference type="RefSeq" id="XP_003239957.1">
    <property type="nucleotide sequence ID" value="XM_003239909.1"/>
</dbReference>
<dbReference type="GeneID" id="10447313"/>
<evidence type="ECO:0000256" key="2">
    <source>
        <dbReference type="ARBA" id="ARBA00022980"/>
    </source>
</evidence>
<dbReference type="GO" id="GO:1990904">
    <property type="term" value="C:ribonucleoprotein complex"/>
    <property type="evidence" value="ECO:0007669"/>
    <property type="project" value="UniProtKB-KW"/>
</dbReference>
<dbReference type="SMART" id="SM01397">
    <property type="entry name" value="Ribosomal_S3Ae"/>
    <property type="match status" value="1"/>
</dbReference>
<dbReference type="Pfam" id="PF01015">
    <property type="entry name" value="Ribosomal_S3Ae"/>
    <property type="match status" value="1"/>
</dbReference>
<dbReference type="GO" id="GO:0006412">
    <property type="term" value="P:translation"/>
    <property type="evidence" value="ECO:0007669"/>
    <property type="project" value="InterPro"/>
</dbReference>
<sequence length="220" mass="26104">MTIGKNKKLAKYSKNEKKNNNFLDKREWVDMKIPSFIGKKSFGKTLINKNREKKSEDSSKKVYKISLADLNKNEDLSFKKIKLKHIGNKDALLETKFYGLELTRDKISSLIRKWQTLVETNVDIKTQEKYIVRIFVMVFPKKKKMQKKKTTYLNSTQTRTIRRKITEILIKEMNEIRIDSLVEKVLSDQIIYQIEKKCRKTFPLYNLFVNKIKILDDGDL</sequence>
<geneLocation type="nucleomorph" evidence="4"/>
<reference evidence="4 5" key="1">
    <citation type="journal article" date="2011" name="Genome Biol. Evol.">
        <title>Complete nucleomorph genome sequence of the nonphotosynthetic alga Cryptomonas paramecium reveals a core nucleomorph gene set.</title>
        <authorList>
            <person name="Tanifuji G."/>
            <person name="Onodera N.T."/>
            <person name="Wheeler T.J."/>
            <person name="Dlutek M."/>
            <person name="Donaher N."/>
            <person name="Archibald J.M."/>
        </authorList>
    </citation>
    <scope>NUCLEOTIDE SEQUENCE [LARGE SCALE GENOMIC DNA]</scope>
    <source>
        <strain evidence="4 5">CCAP977/2A</strain>
    </source>
</reference>
<protein>
    <submittedName>
        <fullName evidence="4">40S ribosomal protein S3A</fullName>
    </submittedName>
</protein>
<dbReference type="GO" id="GO:0003735">
    <property type="term" value="F:structural constituent of ribosome"/>
    <property type="evidence" value="ECO:0007669"/>
    <property type="project" value="InterPro"/>
</dbReference>
<evidence type="ECO:0000256" key="1">
    <source>
        <dbReference type="ARBA" id="ARBA00022490"/>
    </source>
</evidence>
<keyword evidence="4" id="KW-0542">Nucleomorph</keyword>
<dbReference type="AlphaFoldDB" id="F2HID5"/>
<organism evidence="4 5">
    <name type="scientific">Cryptomonas paramaecium</name>
    <dbReference type="NCBI Taxonomy" id="2898"/>
    <lineage>
        <taxon>Eukaryota</taxon>
        <taxon>Cryptophyceae</taxon>
        <taxon>Cryptomonadales</taxon>
        <taxon>Cryptomonadaceae</taxon>
        <taxon>Cryptomonas</taxon>
    </lineage>
</organism>
<gene>
    <name evidence="4" type="primary">rps3A</name>
    <name evidence="4" type="ORF">CPARA_3gp401</name>
</gene>
<proteinExistence type="predicted"/>
<accession>F2HID5</accession>
<dbReference type="PANTHER" id="PTHR11830">
    <property type="entry name" value="40S RIBOSOMAL PROTEIN S3A"/>
    <property type="match status" value="1"/>
</dbReference>
<evidence type="ECO:0000313" key="5">
    <source>
        <dbReference type="Proteomes" id="UP000243423"/>
    </source>
</evidence>
<dbReference type="Proteomes" id="UP000243423">
    <property type="component" value="Nucleomorph 3"/>
</dbReference>
<keyword evidence="1" id="KW-0963">Cytoplasm</keyword>
<dbReference type="GO" id="GO:0005840">
    <property type="term" value="C:ribosome"/>
    <property type="evidence" value="ECO:0007669"/>
    <property type="project" value="UniProtKB-KW"/>
</dbReference>
<dbReference type="EMBL" id="CP002174">
    <property type="protein sequence ID" value="AEA39059.1"/>
    <property type="molecule type" value="Genomic_DNA"/>
</dbReference>